<organism evidence="1 2">
    <name type="scientific">Grifola frondosa</name>
    <name type="common">Maitake</name>
    <name type="synonym">Polyporus frondosus</name>
    <dbReference type="NCBI Taxonomy" id="5627"/>
    <lineage>
        <taxon>Eukaryota</taxon>
        <taxon>Fungi</taxon>
        <taxon>Dikarya</taxon>
        <taxon>Basidiomycota</taxon>
        <taxon>Agaricomycotina</taxon>
        <taxon>Agaricomycetes</taxon>
        <taxon>Polyporales</taxon>
        <taxon>Grifolaceae</taxon>
        <taxon>Grifola</taxon>
    </lineage>
</organism>
<reference evidence="1 2" key="1">
    <citation type="submission" date="2016-03" db="EMBL/GenBank/DDBJ databases">
        <title>Whole genome sequencing of Grifola frondosa 9006-11.</title>
        <authorList>
            <person name="Min B."/>
            <person name="Park H."/>
            <person name="Kim J.-G."/>
            <person name="Cho H."/>
            <person name="Oh Y.-L."/>
            <person name="Kong W.-S."/>
            <person name="Choi I.-G."/>
        </authorList>
    </citation>
    <scope>NUCLEOTIDE SEQUENCE [LARGE SCALE GENOMIC DNA]</scope>
    <source>
        <strain evidence="1 2">9006-11</strain>
    </source>
</reference>
<name>A0A1C7LLE9_GRIFR</name>
<sequence length="120" mass="14064">MLLSAIDYCETFMRTSRGIQLEASRLLLLDRYGYSDLNVQNDFHLEFTRTSINLGARSEERHIVWRFIFPFYVTPTELYNILEQGCRHCNFVCVGDHTSRNIILATIEVPSQEPSNECRR</sequence>
<evidence type="ECO:0000313" key="2">
    <source>
        <dbReference type="Proteomes" id="UP000092993"/>
    </source>
</evidence>
<dbReference type="EMBL" id="LUGG01000043">
    <property type="protein sequence ID" value="OBZ65605.1"/>
    <property type="molecule type" value="Genomic_DNA"/>
</dbReference>
<keyword evidence="2" id="KW-1185">Reference proteome</keyword>
<accession>A0A1C7LLE9</accession>
<evidence type="ECO:0000313" key="1">
    <source>
        <dbReference type="EMBL" id="OBZ65605.1"/>
    </source>
</evidence>
<proteinExistence type="predicted"/>
<comment type="caution">
    <text evidence="1">The sequence shown here is derived from an EMBL/GenBank/DDBJ whole genome shotgun (WGS) entry which is preliminary data.</text>
</comment>
<protein>
    <submittedName>
        <fullName evidence="1">Uncharacterized protein</fullName>
    </submittedName>
</protein>
<dbReference type="AlphaFoldDB" id="A0A1C7LLE9"/>
<dbReference type="Proteomes" id="UP000092993">
    <property type="component" value="Unassembled WGS sequence"/>
</dbReference>
<gene>
    <name evidence="1" type="ORF">A0H81_14391</name>
</gene>